<dbReference type="OrthoDB" id="652749at2759"/>
<gene>
    <name evidence="2" type="ORF">SASPL_143197</name>
</gene>
<evidence type="ECO:0000313" key="3">
    <source>
        <dbReference type="Proteomes" id="UP000298416"/>
    </source>
</evidence>
<dbReference type="Pfam" id="PF04525">
    <property type="entry name" value="LOR"/>
    <property type="match status" value="1"/>
</dbReference>
<evidence type="ECO:0000313" key="2">
    <source>
        <dbReference type="EMBL" id="KAG6397036.1"/>
    </source>
</evidence>
<organism evidence="2">
    <name type="scientific">Salvia splendens</name>
    <name type="common">Scarlet sage</name>
    <dbReference type="NCBI Taxonomy" id="180675"/>
    <lineage>
        <taxon>Eukaryota</taxon>
        <taxon>Viridiplantae</taxon>
        <taxon>Streptophyta</taxon>
        <taxon>Embryophyta</taxon>
        <taxon>Tracheophyta</taxon>
        <taxon>Spermatophyta</taxon>
        <taxon>Magnoliopsida</taxon>
        <taxon>eudicotyledons</taxon>
        <taxon>Gunneridae</taxon>
        <taxon>Pentapetalae</taxon>
        <taxon>asterids</taxon>
        <taxon>lamiids</taxon>
        <taxon>Lamiales</taxon>
        <taxon>Lamiaceae</taxon>
        <taxon>Nepetoideae</taxon>
        <taxon>Mentheae</taxon>
        <taxon>Salviinae</taxon>
        <taxon>Salvia</taxon>
        <taxon>Salvia subgen. Calosphace</taxon>
        <taxon>core Calosphace</taxon>
    </lineage>
</organism>
<evidence type="ECO:0000256" key="1">
    <source>
        <dbReference type="ARBA" id="ARBA00005437"/>
    </source>
</evidence>
<comment type="caution">
    <text evidence="2">The sequence shown here is derived from an EMBL/GenBank/DDBJ whole genome shotgun (WGS) entry which is preliminary data.</text>
</comment>
<dbReference type="AlphaFoldDB" id="A0A8X8WNC9"/>
<reference evidence="2" key="1">
    <citation type="submission" date="2018-01" db="EMBL/GenBank/DDBJ databases">
        <authorList>
            <person name="Mao J.F."/>
        </authorList>
    </citation>
    <scope>NUCLEOTIDE SEQUENCE</scope>
    <source>
        <strain evidence="2">Huo1</strain>
        <tissue evidence="2">Leaf</tissue>
    </source>
</reference>
<dbReference type="InterPro" id="IPR038595">
    <property type="entry name" value="LOR_sf"/>
</dbReference>
<dbReference type="EMBL" id="PNBA02000016">
    <property type="protein sequence ID" value="KAG6397036.1"/>
    <property type="molecule type" value="Genomic_DNA"/>
</dbReference>
<dbReference type="Proteomes" id="UP000298416">
    <property type="component" value="Unassembled WGS sequence"/>
</dbReference>
<name>A0A8X8WNC9_SALSN</name>
<dbReference type="InterPro" id="IPR025659">
    <property type="entry name" value="Tubby-like_C"/>
</dbReference>
<dbReference type="Gene3D" id="2.40.160.200">
    <property type="entry name" value="LURP1-related"/>
    <property type="match status" value="1"/>
</dbReference>
<protein>
    <submittedName>
        <fullName evidence="2">Uncharacterized protein</fullName>
    </submittedName>
</protein>
<dbReference type="PANTHER" id="PTHR31087:SF153">
    <property type="entry name" value="PROTEIN LURP-ONE-RELATED 11"/>
    <property type="match status" value="1"/>
</dbReference>
<sequence length="203" mass="23385">MAKVYPKRSMIEGCFDDDEYYSSKREIFTVWMKSLVINGNGCTVFNSKGDVVFRVDNYQTKSTTETLLMNLHGQVLFSIRRKKLVFFKRWEGRKWNNSKVDREGAWFKVKKKWKVFASEFVSCHAVLRCNNVTSILKILGFQRKLMFKIMDYEGRVLAEVIGKQTAGGVALGDDVLTLVVEPQVDQALIMALVITYAMLNKKL</sequence>
<dbReference type="InterPro" id="IPR007612">
    <property type="entry name" value="LOR"/>
</dbReference>
<accession>A0A8X8WNC9</accession>
<proteinExistence type="inferred from homology"/>
<dbReference type="PANTHER" id="PTHR31087">
    <property type="match status" value="1"/>
</dbReference>
<comment type="similarity">
    <text evidence="1">Belongs to the LOR family.</text>
</comment>
<keyword evidence="3" id="KW-1185">Reference proteome</keyword>
<reference evidence="2" key="2">
    <citation type="submission" date="2020-08" db="EMBL/GenBank/DDBJ databases">
        <title>Plant Genome Project.</title>
        <authorList>
            <person name="Zhang R.-G."/>
        </authorList>
    </citation>
    <scope>NUCLEOTIDE SEQUENCE</scope>
    <source>
        <strain evidence="2">Huo1</strain>
        <tissue evidence="2">Leaf</tissue>
    </source>
</reference>
<dbReference type="SUPFAM" id="SSF54518">
    <property type="entry name" value="Tubby C-terminal domain-like"/>
    <property type="match status" value="1"/>
</dbReference>